<dbReference type="Gene3D" id="1.10.510.10">
    <property type="entry name" value="Transferase(Phosphotransferase) domain 1"/>
    <property type="match status" value="1"/>
</dbReference>
<evidence type="ECO:0000259" key="5">
    <source>
        <dbReference type="PROSITE" id="PS50011"/>
    </source>
</evidence>
<evidence type="ECO:0000256" key="3">
    <source>
        <dbReference type="ARBA" id="ARBA00022553"/>
    </source>
</evidence>
<dbReference type="InterPro" id="IPR027417">
    <property type="entry name" value="P-loop_NTPase"/>
</dbReference>
<dbReference type="InterPro" id="IPR000719">
    <property type="entry name" value="Prot_kinase_dom"/>
</dbReference>
<dbReference type="InterPro" id="IPR041664">
    <property type="entry name" value="AAA_16"/>
</dbReference>
<evidence type="ECO:0000313" key="7">
    <source>
        <dbReference type="EMBL" id="MCY1076958.1"/>
    </source>
</evidence>
<dbReference type="GO" id="GO:0016301">
    <property type="term" value="F:kinase activity"/>
    <property type="evidence" value="ECO:0007669"/>
    <property type="project" value="UniProtKB-KW"/>
</dbReference>
<dbReference type="SUPFAM" id="SSF56112">
    <property type="entry name" value="Protein kinase-like (PK-like)"/>
    <property type="match status" value="1"/>
</dbReference>
<protein>
    <recommendedName>
        <fullName evidence="2">histidine kinase</fullName>
        <ecNumber evidence="2">2.7.13.3</ecNumber>
    </recommendedName>
</protein>
<dbReference type="InterPro" id="IPR003018">
    <property type="entry name" value="GAF"/>
</dbReference>
<name>A0ABT4A5N9_9BACT</name>
<dbReference type="PANTHER" id="PTHR43642">
    <property type="entry name" value="HYBRID SIGNAL TRANSDUCTION HISTIDINE KINASE G"/>
    <property type="match status" value="1"/>
</dbReference>
<feature type="domain" description="Histidine kinase" evidence="6">
    <location>
        <begin position="1691"/>
        <end position="1906"/>
    </location>
</feature>
<dbReference type="PROSITE" id="PS50109">
    <property type="entry name" value="HIS_KIN"/>
    <property type="match status" value="1"/>
</dbReference>
<dbReference type="Pfam" id="PF13191">
    <property type="entry name" value="AAA_16"/>
    <property type="match status" value="1"/>
</dbReference>
<dbReference type="Pfam" id="PF00069">
    <property type="entry name" value="Pkinase"/>
    <property type="match status" value="1"/>
</dbReference>
<comment type="catalytic activity">
    <reaction evidence="1">
        <text>ATP + protein L-histidine = ADP + protein N-phospho-L-histidine.</text>
        <dbReference type="EC" id="2.7.13.3"/>
    </reaction>
</comment>
<dbReference type="InterPro" id="IPR004358">
    <property type="entry name" value="Sig_transdc_His_kin-like_C"/>
</dbReference>
<dbReference type="Pfam" id="PF01590">
    <property type="entry name" value="GAF"/>
    <property type="match status" value="2"/>
</dbReference>
<keyword evidence="3" id="KW-0597">Phosphoprotein</keyword>
<dbReference type="PANTHER" id="PTHR43642:SF1">
    <property type="entry name" value="HYBRID SIGNAL TRANSDUCTION HISTIDINE KINASE G"/>
    <property type="match status" value="1"/>
</dbReference>
<dbReference type="Pfam" id="PF02518">
    <property type="entry name" value="HATPase_c"/>
    <property type="match status" value="1"/>
</dbReference>
<dbReference type="Gene3D" id="1.10.287.130">
    <property type="match status" value="1"/>
</dbReference>
<dbReference type="SUPFAM" id="SSF55874">
    <property type="entry name" value="ATPase domain of HSP90 chaperone/DNA topoisomerase II/histidine kinase"/>
    <property type="match status" value="1"/>
</dbReference>
<dbReference type="PRINTS" id="PR00344">
    <property type="entry name" value="BCTRLSENSOR"/>
</dbReference>
<dbReference type="SMART" id="SM00065">
    <property type="entry name" value="GAF"/>
    <property type="match status" value="2"/>
</dbReference>
<dbReference type="EMBL" id="JAPNKA010000001">
    <property type="protein sequence ID" value="MCY1076958.1"/>
    <property type="molecule type" value="Genomic_DNA"/>
</dbReference>
<dbReference type="RefSeq" id="WP_267535813.1">
    <property type="nucleotide sequence ID" value="NZ_JAPNKA010000001.1"/>
</dbReference>
<dbReference type="InterPro" id="IPR036890">
    <property type="entry name" value="HATPase_C_sf"/>
</dbReference>
<dbReference type="CDD" id="cd00075">
    <property type="entry name" value="HATPase"/>
    <property type="match status" value="1"/>
</dbReference>
<dbReference type="Gene3D" id="3.40.50.300">
    <property type="entry name" value="P-loop containing nucleotide triphosphate hydrolases"/>
    <property type="match status" value="1"/>
</dbReference>
<dbReference type="SUPFAM" id="SSF52540">
    <property type="entry name" value="P-loop containing nucleoside triphosphate hydrolases"/>
    <property type="match status" value="1"/>
</dbReference>
<organism evidence="7 8">
    <name type="scientific">Archangium lansingense</name>
    <dbReference type="NCBI Taxonomy" id="2995310"/>
    <lineage>
        <taxon>Bacteria</taxon>
        <taxon>Pseudomonadati</taxon>
        <taxon>Myxococcota</taxon>
        <taxon>Myxococcia</taxon>
        <taxon>Myxococcales</taxon>
        <taxon>Cystobacterineae</taxon>
        <taxon>Archangiaceae</taxon>
        <taxon>Archangium</taxon>
    </lineage>
</organism>
<reference evidence="7 8" key="1">
    <citation type="submission" date="2022-11" db="EMBL/GenBank/DDBJ databases">
        <title>Minimal conservation of predation-associated metabolite biosynthetic gene clusters underscores biosynthetic potential of Myxococcota including descriptions for ten novel species: Archangium lansinium sp. nov., Myxococcus landrumus sp. nov., Nannocystis bai.</title>
        <authorList>
            <person name="Ahearne A."/>
            <person name="Stevens C."/>
            <person name="Phillips K."/>
        </authorList>
    </citation>
    <scope>NUCLEOTIDE SEQUENCE [LARGE SCALE GENOMIC DNA]</scope>
    <source>
        <strain evidence="7 8">MIWBW</strain>
    </source>
</reference>
<dbReference type="Gene3D" id="3.30.450.40">
    <property type="match status" value="2"/>
</dbReference>
<dbReference type="SUPFAM" id="SSF47384">
    <property type="entry name" value="Homodimeric domain of signal transducing histidine kinase"/>
    <property type="match status" value="1"/>
</dbReference>
<dbReference type="SUPFAM" id="SSF55781">
    <property type="entry name" value="GAF domain-like"/>
    <property type="match status" value="2"/>
</dbReference>
<accession>A0ABT4A5N9</accession>
<keyword evidence="8" id="KW-1185">Reference proteome</keyword>
<dbReference type="PROSITE" id="PS50011">
    <property type="entry name" value="PROTEIN_KINASE_DOM"/>
    <property type="match status" value="1"/>
</dbReference>
<dbReference type="InterPro" id="IPR003594">
    <property type="entry name" value="HATPase_dom"/>
</dbReference>
<evidence type="ECO:0000256" key="1">
    <source>
        <dbReference type="ARBA" id="ARBA00000085"/>
    </source>
</evidence>
<sequence length="1926" mass="214240">MALHPTNEDSQGSQEIYRGRRYVVSRVWTEEGVSRILKQARLGALAPTSAAMLRHEFELLRELEDAGVAGVVRPLGLETMAETVALVLEDAGPRDLREWLKRNPVDPDTFLELALQLATILAEIHGRNIIHRDLNPSNIILAGREHRVTVIDFDIATKVAGLSHAANLLGELELTLPYISPEQTGRMDRLVDHRADLYSLGATFYEMLTGLPPFTSPDPVELVHAHLARPPLPPVHANSKVPEILSDLVLKLLAKMPEDRYQSAESLLADLQELQKRKRVSGKLESFELGRLDLARQLPLPEHLYGREHEQAKLGAALERVQHGPSECVLVVGVAGIGKSSLVHTLRQRLGRAGWFLSGKFDQLQRNVPYAPLVDAFHGLIRELLNEPANLRDLWRRRLLDAVGAHGSVILEVLPQLEQLIGKQPPVPELGASEAETRFHLTFQSFIRTIASPEAPLVLFLDDLQWADPASLSLFQHLAVDPESQHVLLVGASRPEAIEPEHPVARTLAALREGRAALRIIGLAPLDLEALTDLCHDTLRREPEQVQPLAELVLRKTAGNPLFVTQFLRYLHQSGLLHFDVERGLWNWDLARMEQVSVTENVLELMLLTIRRLPERTQSLLTVAACLGNRVDLQLLATLMRMSVGETAAALWSSIQEGLLVPENKGSLPPCSDGQAPTEHLEHTAIYRFAHDRIQQAAYSLLPERHKKRLHLEAGRLLRSTCEHTLDERLFEVADQLNLGAELVTNAAERLELARLNLQAGRKAKTSSAFRSALGYLTRGIGFLPPDAWRSHYELTFRLHREATECAYITDAQELSEKLITSALTQARSRIEKADLYTLWLLACVMRRAFPEALQCGREGLRLLGIELPGETDLPQAFTAELAAVKENLRGRSFEELLEAPQMKDPEQLACMRLLSELITVSFFVDPTLFAFINIRVINLTLKHGNTLYAASSYALYGMRLGLRLGDYASGHAFGRLGVELSLRYDDPRQRSRTLIAFAVSVNHWRAPLRTDLPLSRQAFAAGLASGDLQFADYAVSITAYILFAMGTSFSLMLSELESGLTFFRKRSVHRMVDSLLALRQAIRCLQDRARERTRFEDDEFNEATFLASNRNLFATITLYRILRLQVSYLLGDYEYAREMSREAAAHLESISGWFFVAEHNFYTSLLLAACCAKATPEEQSHLLAEIAANQHQLGIWAENCPENFRHKYELVSAEVARLEGRHVEAMRLYDSAIEGAHREEFLQDEALANELAGRYFRTAGGKRLAHVYLRGAIEGYARWGAQAKVSALEEEFPGLEPTESVDWKTPDLTPAGGAVGGSALDMLSILKAADTLVSEVVLDRLLDKLMTVCLEAAGAQRGALVLNEKDTLMVRALGAVSEPVALGSTPLRKSSQVPVTLIEHACDSGEALVLANAAWQGAFVSDPYVAQHAVKSALAVPIQRPPKTIGVLYLENNLATRAFTPERVRVLRLLSSQIAIALENSQLFERLRIEVDERRRAEQAVRFLAEWSLILAESLDFETTLAKVTRSVVPYLADWCAVDVVEKDGRLRVVTVAHVDPAKEVLLRTLMEEYPHNWNTPESLVRVLRTGRPLLFSELDDALLRRNNPYREERFFDILHAVSVRSGMIVPLTARGKTLGAIMFASATAGRRFTETELDLAQELARRAAVSIDNARLYGESQDAIQLRDDFLSVAAHELYTPITSLRLSVQGLLRRAGSELPEPLTRGIRSAEAQTRRLSKLIEELLDVTRIQTGHIHLHLERVELAEVIQDVVERMGESITRANSSLSLHLKTGVVGRWDRLRLEQVTTNLLSNALKFGAGKPIDIALDREGDTARLRVSDQGIGIAPDRLPHVFERFERAVSVEHYGGLGLGLHIVREIVSALGGTVRADSKPDVGTTLTVELPCSGPPSIAPEHHAAKDRASASSP</sequence>
<dbReference type="InterPro" id="IPR036097">
    <property type="entry name" value="HisK_dim/P_sf"/>
</dbReference>
<proteinExistence type="predicted"/>
<dbReference type="Proteomes" id="UP001207654">
    <property type="component" value="Unassembled WGS sequence"/>
</dbReference>
<gene>
    <name evidence="7" type="ORF">OV287_20975</name>
</gene>
<dbReference type="InterPro" id="IPR005467">
    <property type="entry name" value="His_kinase_dom"/>
</dbReference>
<keyword evidence="7" id="KW-0808">Transferase</keyword>
<evidence type="ECO:0000259" key="6">
    <source>
        <dbReference type="PROSITE" id="PS50109"/>
    </source>
</evidence>
<dbReference type="Pfam" id="PF00512">
    <property type="entry name" value="HisKA"/>
    <property type="match status" value="1"/>
</dbReference>
<dbReference type="InterPro" id="IPR003661">
    <property type="entry name" value="HisK_dim/P_dom"/>
</dbReference>
<dbReference type="SMART" id="SM00388">
    <property type="entry name" value="HisKA"/>
    <property type="match status" value="1"/>
</dbReference>
<dbReference type="EC" id="2.7.13.3" evidence="2"/>
<dbReference type="Gene3D" id="3.30.565.10">
    <property type="entry name" value="Histidine kinase-like ATPase, C-terminal domain"/>
    <property type="match status" value="1"/>
</dbReference>
<dbReference type="CDD" id="cd00082">
    <property type="entry name" value="HisKA"/>
    <property type="match status" value="1"/>
</dbReference>
<evidence type="ECO:0000256" key="4">
    <source>
        <dbReference type="SAM" id="MobiDB-lite"/>
    </source>
</evidence>
<dbReference type="SMART" id="SM00387">
    <property type="entry name" value="HATPase_c"/>
    <property type="match status" value="1"/>
</dbReference>
<evidence type="ECO:0000313" key="8">
    <source>
        <dbReference type="Proteomes" id="UP001207654"/>
    </source>
</evidence>
<dbReference type="InterPro" id="IPR053159">
    <property type="entry name" value="Hybrid_Histidine_Kinase"/>
</dbReference>
<keyword evidence="7" id="KW-0418">Kinase</keyword>
<dbReference type="InterPro" id="IPR029016">
    <property type="entry name" value="GAF-like_dom_sf"/>
</dbReference>
<feature type="region of interest" description="Disordered" evidence="4">
    <location>
        <begin position="1905"/>
        <end position="1926"/>
    </location>
</feature>
<feature type="compositionally biased region" description="Basic and acidic residues" evidence="4">
    <location>
        <begin position="1912"/>
        <end position="1926"/>
    </location>
</feature>
<dbReference type="CDD" id="cd14014">
    <property type="entry name" value="STKc_PknB_like"/>
    <property type="match status" value="1"/>
</dbReference>
<dbReference type="InterPro" id="IPR011009">
    <property type="entry name" value="Kinase-like_dom_sf"/>
</dbReference>
<feature type="domain" description="Protein kinase" evidence="5">
    <location>
        <begin position="1"/>
        <end position="274"/>
    </location>
</feature>
<comment type="caution">
    <text evidence="7">The sequence shown here is derived from an EMBL/GenBank/DDBJ whole genome shotgun (WGS) entry which is preliminary data.</text>
</comment>
<evidence type="ECO:0000256" key="2">
    <source>
        <dbReference type="ARBA" id="ARBA00012438"/>
    </source>
</evidence>